<accession>A0AAV2T6Z7</accession>
<dbReference type="GO" id="GO:0015629">
    <property type="term" value="C:actin cytoskeleton"/>
    <property type="evidence" value="ECO:0007669"/>
    <property type="project" value="TreeGrafter"/>
</dbReference>
<name>A0AAV2T6Z7_CALDB</name>
<evidence type="ECO:0000259" key="1">
    <source>
        <dbReference type="Pfam" id="PF00626"/>
    </source>
</evidence>
<dbReference type="Gene3D" id="3.40.20.10">
    <property type="entry name" value="Severin"/>
    <property type="match status" value="3"/>
</dbReference>
<dbReference type="InterPro" id="IPR007123">
    <property type="entry name" value="Gelsolin-like_dom"/>
</dbReference>
<gene>
    <name evidence="2" type="ORF">CDAUBV1_LOCUS4561</name>
</gene>
<dbReference type="EMBL" id="CAXLJL010000112">
    <property type="protein sequence ID" value="CAL5132046.1"/>
    <property type="molecule type" value="Genomic_DNA"/>
</dbReference>
<proteinExistence type="predicted"/>
<dbReference type="PANTHER" id="PTHR11977">
    <property type="entry name" value="VILLIN"/>
    <property type="match status" value="1"/>
</dbReference>
<feature type="domain" description="Gelsolin-like" evidence="1">
    <location>
        <begin position="186"/>
        <end position="251"/>
    </location>
</feature>
<dbReference type="GO" id="GO:0005737">
    <property type="term" value="C:cytoplasm"/>
    <property type="evidence" value="ECO:0007669"/>
    <property type="project" value="TreeGrafter"/>
</dbReference>
<dbReference type="AlphaFoldDB" id="A0AAV2T6Z7"/>
<dbReference type="InterPro" id="IPR007122">
    <property type="entry name" value="Villin/Gelsolin"/>
</dbReference>
<dbReference type="GO" id="GO:0008154">
    <property type="term" value="P:actin polymerization or depolymerization"/>
    <property type="evidence" value="ECO:0007669"/>
    <property type="project" value="TreeGrafter"/>
</dbReference>
<dbReference type="Proteomes" id="UP001497525">
    <property type="component" value="Unassembled WGS sequence"/>
</dbReference>
<organism evidence="2 3">
    <name type="scientific">Calicophoron daubneyi</name>
    <name type="common">Rumen fluke</name>
    <name type="synonym">Paramphistomum daubneyi</name>
    <dbReference type="NCBI Taxonomy" id="300641"/>
    <lineage>
        <taxon>Eukaryota</taxon>
        <taxon>Metazoa</taxon>
        <taxon>Spiralia</taxon>
        <taxon>Lophotrochozoa</taxon>
        <taxon>Platyhelminthes</taxon>
        <taxon>Trematoda</taxon>
        <taxon>Digenea</taxon>
        <taxon>Plagiorchiida</taxon>
        <taxon>Pronocephalata</taxon>
        <taxon>Paramphistomoidea</taxon>
        <taxon>Paramphistomidae</taxon>
        <taxon>Calicophoron</taxon>
    </lineage>
</organism>
<feature type="domain" description="Gelsolin-like" evidence="1">
    <location>
        <begin position="65"/>
        <end position="141"/>
    </location>
</feature>
<dbReference type="PRINTS" id="PR00597">
    <property type="entry name" value="GELSOLIN"/>
</dbReference>
<dbReference type="Pfam" id="PF00626">
    <property type="entry name" value="Gelsolin"/>
    <property type="match status" value="2"/>
</dbReference>
<evidence type="ECO:0000313" key="2">
    <source>
        <dbReference type="EMBL" id="CAL5132046.1"/>
    </source>
</evidence>
<reference evidence="2" key="1">
    <citation type="submission" date="2024-06" db="EMBL/GenBank/DDBJ databases">
        <authorList>
            <person name="Liu X."/>
            <person name="Lenzi L."/>
            <person name="Haldenby T S."/>
            <person name="Uol C."/>
        </authorList>
    </citation>
    <scope>NUCLEOTIDE SEQUENCE</scope>
</reference>
<dbReference type="GO" id="GO:0051015">
    <property type="term" value="F:actin filament binding"/>
    <property type="evidence" value="ECO:0007669"/>
    <property type="project" value="InterPro"/>
</dbReference>
<protein>
    <recommendedName>
        <fullName evidence="1">Gelsolin-like domain-containing protein</fullName>
    </recommendedName>
</protein>
<dbReference type="SUPFAM" id="SSF55753">
    <property type="entry name" value="Actin depolymerizing proteins"/>
    <property type="match status" value="3"/>
</dbReference>
<sequence>MSVPEETKNEGEIRWQDTNLALIGSDLDKEVRKDSALTESAWRPVLNIKEPKLLVWRIEQFKVRPVNEQDYGQFFNGDSYIVLNIHKKDDKLLYDIHFWIGQNSSQDEYGTAAYKTVELDALLDDQAVQHREVEHFESKLFKSYFPRMKVIGGGVESGFRKVKTSAFQPRLLRFCRKDKKEVSMSEVSVQPDSLDSNDVFILDLGDKAYQWNGKKSNKEERFDAAKYLRQLASERCGRCKTEVLDEEVEADHEEFLCALPTDDIEVQTNRKVEAIKNLYRLSDESGELKFELIASNRAPKSILTENDAYVIDTGANVFVYLGSQCSKLVKQNSLRYADMYLKETTHRLIPITVVRAGQICEDLDKEWDPED</sequence>
<evidence type="ECO:0000313" key="3">
    <source>
        <dbReference type="Proteomes" id="UP001497525"/>
    </source>
</evidence>
<comment type="caution">
    <text evidence="2">The sequence shown here is derived from an EMBL/GenBank/DDBJ whole genome shotgun (WGS) entry which is preliminary data.</text>
</comment>
<dbReference type="SMART" id="SM00262">
    <property type="entry name" value="GEL"/>
    <property type="match status" value="3"/>
</dbReference>
<dbReference type="CDD" id="cd11290">
    <property type="entry name" value="gelsolin_S1_like"/>
    <property type="match status" value="1"/>
</dbReference>
<dbReference type="InterPro" id="IPR029006">
    <property type="entry name" value="ADF-H/Gelsolin-like_dom_sf"/>
</dbReference>
<dbReference type="PANTHER" id="PTHR11977:SF130">
    <property type="entry name" value="SEVERIN"/>
    <property type="match status" value="1"/>
</dbReference>